<dbReference type="AlphaFoldDB" id="A0AAN6ZGZ4"/>
<comment type="caution">
    <text evidence="1">The sequence shown here is derived from an EMBL/GenBank/DDBJ whole genome shotgun (WGS) entry which is preliminary data.</text>
</comment>
<evidence type="ECO:0000313" key="1">
    <source>
        <dbReference type="EMBL" id="KAK4137528.1"/>
    </source>
</evidence>
<keyword evidence="2" id="KW-1185">Reference proteome</keyword>
<protein>
    <submittedName>
        <fullName evidence="1">Uncharacterized protein</fullName>
    </submittedName>
</protein>
<evidence type="ECO:0000313" key="2">
    <source>
        <dbReference type="Proteomes" id="UP001304895"/>
    </source>
</evidence>
<reference evidence="1" key="1">
    <citation type="journal article" date="2023" name="Mol. Phylogenet. Evol.">
        <title>Genome-scale phylogeny and comparative genomics of the fungal order Sordariales.</title>
        <authorList>
            <person name="Hensen N."/>
            <person name="Bonometti L."/>
            <person name="Westerberg I."/>
            <person name="Brannstrom I.O."/>
            <person name="Guillou S."/>
            <person name="Cros-Aarteil S."/>
            <person name="Calhoun S."/>
            <person name="Haridas S."/>
            <person name="Kuo A."/>
            <person name="Mondo S."/>
            <person name="Pangilinan J."/>
            <person name="Riley R."/>
            <person name="LaButti K."/>
            <person name="Andreopoulos B."/>
            <person name="Lipzen A."/>
            <person name="Chen C."/>
            <person name="Yan M."/>
            <person name="Daum C."/>
            <person name="Ng V."/>
            <person name="Clum A."/>
            <person name="Steindorff A."/>
            <person name="Ohm R.A."/>
            <person name="Martin F."/>
            <person name="Silar P."/>
            <person name="Natvig D.O."/>
            <person name="Lalanne C."/>
            <person name="Gautier V."/>
            <person name="Ament-Velasquez S.L."/>
            <person name="Kruys A."/>
            <person name="Hutchinson M.I."/>
            <person name="Powell A.J."/>
            <person name="Barry K."/>
            <person name="Miller A.N."/>
            <person name="Grigoriev I.V."/>
            <person name="Debuchy R."/>
            <person name="Gladieux P."/>
            <person name="Hiltunen Thoren M."/>
            <person name="Johannesson H."/>
        </authorList>
    </citation>
    <scope>NUCLEOTIDE SEQUENCE</scope>
    <source>
        <strain evidence="1">CBS 123565</strain>
    </source>
</reference>
<reference evidence="1" key="2">
    <citation type="submission" date="2023-05" db="EMBL/GenBank/DDBJ databases">
        <authorList>
            <consortium name="Lawrence Berkeley National Laboratory"/>
            <person name="Steindorff A."/>
            <person name="Hensen N."/>
            <person name="Bonometti L."/>
            <person name="Westerberg I."/>
            <person name="Brannstrom I.O."/>
            <person name="Guillou S."/>
            <person name="Cros-Aarteil S."/>
            <person name="Calhoun S."/>
            <person name="Haridas S."/>
            <person name="Kuo A."/>
            <person name="Mondo S."/>
            <person name="Pangilinan J."/>
            <person name="Riley R."/>
            <person name="Labutti K."/>
            <person name="Andreopoulos B."/>
            <person name="Lipzen A."/>
            <person name="Chen C."/>
            <person name="Yanf M."/>
            <person name="Daum C."/>
            <person name="Ng V."/>
            <person name="Clum A."/>
            <person name="Ohm R."/>
            <person name="Martin F."/>
            <person name="Silar P."/>
            <person name="Natvig D."/>
            <person name="Lalanne C."/>
            <person name="Gautier V."/>
            <person name="Ament-Velasquez S.L."/>
            <person name="Kruys A."/>
            <person name="Hutchinson M.I."/>
            <person name="Powell A.J."/>
            <person name="Barry K."/>
            <person name="Miller A.N."/>
            <person name="Grigoriev I.V."/>
            <person name="Debuchy R."/>
            <person name="Gladieux P."/>
            <person name="Thoren M.H."/>
            <person name="Johannesson H."/>
        </authorList>
    </citation>
    <scope>NUCLEOTIDE SEQUENCE</scope>
    <source>
        <strain evidence="1">CBS 123565</strain>
    </source>
</reference>
<dbReference type="EMBL" id="MU853402">
    <property type="protein sequence ID" value="KAK4137528.1"/>
    <property type="molecule type" value="Genomic_DNA"/>
</dbReference>
<name>A0AAN6ZGZ4_9PEZI</name>
<organism evidence="1 2">
    <name type="scientific">Trichocladium antarcticum</name>
    <dbReference type="NCBI Taxonomy" id="1450529"/>
    <lineage>
        <taxon>Eukaryota</taxon>
        <taxon>Fungi</taxon>
        <taxon>Dikarya</taxon>
        <taxon>Ascomycota</taxon>
        <taxon>Pezizomycotina</taxon>
        <taxon>Sordariomycetes</taxon>
        <taxon>Sordariomycetidae</taxon>
        <taxon>Sordariales</taxon>
        <taxon>Chaetomiaceae</taxon>
        <taxon>Trichocladium</taxon>
    </lineage>
</organism>
<gene>
    <name evidence="1" type="ORF">BT67DRAFT_371107</name>
</gene>
<dbReference type="Proteomes" id="UP001304895">
    <property type="component" value="Unassembled WGS sequence"/>
</dbReference>
<accession>A0AAN6ZGZ4</accession>
<proteinExistence type="predicted"/>
<sequence>MGGKLWSKDEEEVFWLQLIPHSPKRIGDDRVKNKEHSWYWFADQMIQIMGHNARREYTPLCVFEHYFQNACLGRFSSKVGRLPLKYWRHGTLPTQSIYANKQRVNTDRASTQATEG</sequence>